<feature type="compositionally biased region" description="Low complexity" evidence="1">
    <location>
        <begin position="48"/>
        <end position="76"/>
    </location>
</feature>
<dbReference type="Pfam" id="PF00314">
    <property type="entry name" value="Thaumatin"/>
    <property type="match status" value="1"/>
</dbReference>
<keyword evidence="4" id="KW-1185">Reference proteome</keyword>
<accession>A0A1I2LNT3</accession>
<dbReference type="RefSeq" id="WP_245796598.1">
    <property type="nucleotide sequence ID" value="NZ_FONG01000029.1"/>
</dbReference>
<sequence>MGRRRRTKSVRGWWGLVVIALVAAGTVYFWPSSPGTDGAASTEAVARTTGAASPSPTGTAAPSPTAATPSTTASRSARPHTAPPSHRPTTKAPAKAPAATAPPASGTGGGRTITVVNRTQETVWAIVSNTSAYPDGRELRPGQSTSLTVGNTWGGRIWGRTGCTSGGGGDCLTGDCTAHCSGANPPTTLGEFTFDAYAGLDFYDVSMVDGANLPMYINISHTVTADPVSPTGCYKGACTKPVDCPAAMRATKGGRVVGCMPPCAAFGGDTYCCRGAWAGRDKCVPSKWPVDYTQVFKKAAPYAYSYAFDDAATMACKGRCDYRVTFGVT</sequence>
<dbReference type="PANTHER" id="PTHR31013">
    <property type="entry name" value="THAUMATIN FAMILY PROTEIN-RELATED"/>
    <property type="match status" value="1"/>
</dbReference>
<keyword evidence="2" id="KW-1133">Transmembrane helix</keyword>
<dbReference type="AlphaFoldDB" id="A0A1I2LNT3"/>
<keyword evidence="2" id="KW-0812">Transmembrane</keyword>
<dbReference type="InterPro" id="IPR001938">
    <property type="entry name" value="Thaumatin"/>
</dbReference>
<evidence type="ECO:0000256" key="2">
    <source>
        <dbReference type="SAM" id="Phobius"/>
    </source>
</evidence>
<reference evidence="3 4" key="1">
    <citation type="submission" date="2016-10" db="EMBL/GenBank/DDBJ databases">
        <authorList>
            <person name="de Groot N.N."/>
        </authorList>
    </citation>
    <scope>NUCLEOTIDE SEQUENCE [LARGE SCALE GENOMIC DNA]</scope>
    <source>
        <strain evidence="3 4">CGMCC 4.3510</strain>
    </source>
</reference>
<dbReference type="PRINTS" id="PR00347">
    <property type="entry name" value="THAUMATIN"/>
</dbReference>
<dbReference type="EMBL" id="FONG01000029">
    <property type="protein sequence ID" value="SFF78696.1"/>
    <property type="molecule type" value="Genomic_DNA"/>
</dbReference>
<evidence type="ECO:0000313" key="3">
    <source>
        <dbReference type="EMBL" id="SFF78696.1"/>
    </source>
</evidence>
<feature type="compositionally biased region" description="Low complexity" evidence="1">
    <location>
        <begin position="90"/>
        <end position="104"/>
    </location>
</feature>
<protein>
    <submittedName>
        <fullName evidence="3">Thaumatin family protein</fullName>
    </submittedName>
</protein>
<dbReference type="InterPro" id="IPR037176">
    <property type="entry name" value="Osmotin/thaumatin-like_sf"/>
</dbReference>
<name>A0A1I2LNT3_9ACTN</name>
<dbReference type="Gene3D" id="2.60.110.10">
    <property type="entry name" value="Thaumatin"/>
    <property type="match status" value="1"/>
</dbReference>
<feature type="transmembrane region" description="Helical" evidence="2">
    <location>
        <begin position="12"/>
        <end position="30"/>
    </location>
</feature>
<dbReference type="SUPFAM" id="SSF49870">
    <property type="entry name" value="Osmotin, thaumatin-like protein"/>
    <property type="match status" value="1"/>
</dbReference>
<dbReference type="STRING" id="380248.SAMN05216251_1295"/>
<evidence type="ECO:0000313" key="4">
    <source>
        <dbReference type="Proteomes" id="UP000199323"/>
    </source>
</evidence>
<proteinExistence type="predicted"/>
<dbReference type="SMART" id="SM00205">
    <property type="entry name" value="THN"/>
    <property type="match status" value="1"/>
</dbReference>
<dbReference type="Proteomes" id="UP000199323">
    <property type="component" value="Unassembled WGS sequence"/>
</dbReference>
<dbReference type="PANTHER" id="PTHR31013:SF2">
    <property type="entry name" value="THAUMATIN-LIKE PROTEIN"/>
    <property type="match status" value="1"/>
</dbReference>
<keyword evidence="2" id="KW-0472">Membrane</keyword>
<evidence type="ECO:0000256" key="1">
    <source>
        <dbReference type="SAM" id="MobiDB-lite"/>
    </source>
</evidence>
<organism evidence="3 4">
    <name type="scientific">Actinacidiphila alni</name>
    <dbReference type="NCBI Taxonomy" id="380248"/>
    <lineage>
        <taxon>Bacteria</taxon>
        <taxon>Bacillati</taxon>
        <taxon>Actinomycetota</taxon>
        <taxon>Actinomycetes</taxon>
        <taxon>Kitasatosporales</taxon>
        <taxon>Streptomycetaceae</taxon>
        <taxon>Actinacidiphila</taxon>
    </lineage>
</organism>
<feature type="region of interest" description="Disordered" evidence="1">
    <location>
        <begin position="35"/>
        <end position="112"/>
    </location>
</feature>
<dbReference type="PROSITE" id="PS51367">
    <property type="entry name" value="THAUMATIN_2"/>
    <property type="match status" value="1"/>
</dbReference>
<gene>
    <name evidence="3" type="ORF">SAMN05216251_1295</name>
</gene>